<dbReference type="Proteomes" id="UP001152622">
    <property type="component" value="Chromosome 4"/>
</dbReference>
<protein>
    <submittedName>
        <fullName evidence="2">Uncharacterized protein</fullName>
    </submittedName>
</protein>
<reference evidence="2" key="1">
    <citation type="journal article" date="2023" name="Science">
        <title>Genome structures resolve the early diversification of teleost fishes.</title>
        <authorList>
            <person name="Parey E."/>
            <person name="Louis A."/>
            <person name="Montfort J."/>
            <person name="Bouchez O."/>
            <person name="Roques C."/>
            <person name="Iampietro C."/>
            <person name="Lluch J."/>
            <person name="Castinel A."/>
            <person name="Donnadieu C."/>
            <person name="Desvignes T."/>
            <person name="Floi Bucao C."/>
            <person name="Jouanno E."/>
            <person name="Wen M."/>
            <person name="Mejri S."/>
            <person name="Dirks R."/>
            <person name="Jansen H."/>
            <person name="Henkel C."/>
            <person name="Chen W.J."/>
            <person name="Zahm M."/>
            <person name="Cabau C."/>
            <person name="Klopp C."/>
            <person name="Thompson A.W."/>
            <person name="Robinson-Rechavi M."/>
            <person name="Braasch I."/>
            <person name="Lecointre G."/>
            <person name="Bobe J."/>
            <person name="Postlethwait J.H."/>
            <person name="Berthelot C."/>
            <person name="Roest Crollius H."/>
            <person name="Guiguen Y."/>
        </authorList>
    </citation>
    <scope>NUCLEOTIDE SEQUENCE</scope>
    <source>
        <strain evidence="2">WJC10195</strain>
    </source>
</reference>
<name>A0A9Q1FPQ8_SYNKA</name>
<evidence type="ECO:0000313" key="3">
    <source>
        <dbReference type="Proteomes" id="UP001152622"/>
    </source>
</evidence>
<dbReference type="AlphaFoldDB" id="A0A9Q1FPQ8"/>
<keyword evidence="3" id="KW-1185">Reference proteome</keyword>
<gene>
    <name evidence="2" type="ORF">SKAU_G00124470</name>
</gene>
<comment type="caution">
    <text evidence="2">The sequence shown here is derived from an EMBL/GenBank/DDBJ whole genome shotgun (WGS) entry which is preliminary data.</text>
</comment>
<feature type="region of interest" description="Disordered" evidence="1">
    <location>
        <begin position="82"/>
        <end position="155"/>
    </location>
</feature>
<organism evidence="2 3">
    <name type="scientific">Synaphobranchus kaupii</name>
    <name type="common">Kaup's arrowtooth eel</name>
    <dbReference type="NCBI Taxonomy" id="118154"/>
    <lineage>
        <taxon>Eukaryota</taxon>
        <taxon>Metazoa</taxon>
        <taxon>Chordata</taxon>
        <taxon>Craniata</taxon>
        <taxon>Vertebrata</taxon>
        <taxon>Euteleostomi</taxon>
        <taxon>Actinopterygii</taxon>
        <taxon>Neopterygii</taxon>
        <taxon>Teleostei</taxon>
        <taxon>Anguilliformes</taxon>
        <taxon>Synaphobranchidae</taxon>
        <taxon>Synaphobranchus</taxon>
    </lineage>
</organism>
<evidence type="ECO:0000313" key="2">
    <source>
        <dbReference type="EMBL" id="KAJ8363616.1"/>
    </source>
</evidence>
<dbReference type="EMBL" id="JAINUF010000004">
    <property type="protein sequence ID" value="KAJ8363616.1"/>
    <property type="molecule type" value="Genomic_DNA"/>
</dbReference>
<evidence type="ECO:0000256" key="1">
    <source>
        <dbReference type="SAM" id="MobiDB-lite"/>
    </source>
</evidence>
<proteinExistence type="predicted"/>
<accession>A0A9Q1FPQ8</accession>
<sequence>MPGQTNVFLISGRGEGEGFGVTGRRCGRGARGGAARGAFLREERLSLRSARLVKAGAPPSRGEGEPPLCRISFFRCDHRGAHYHKSSSRTKSPTRKPSPVSTHDVSACGTDGEVWEKPTGPVRSVPSANPSTPPRPSPAPGADSGILGQRDGHTVERREEDRIAVTPLFSQGGSCPLLTAETDHFLMPSHGIQGT</sequence>
<feature type="compositionally biased region" description="Basic residues" evidence="1">
    <location>
        <begin position="82"/>
        <end position="94"/>
    </location>
</feature>